<organism evidence="2 3">
    <name type="scientific">Rhododendron griersonianum</name>
    <dbReference type="NCBI Taxonomy" id="479676"/>
    <lineage>
        <taxon>Eukaryota</taxon>
        <taxon>Viridiplantae</taxon>
        <taxon>Streptophyta</taxon>
        <taxon>Embryophyta</taxon>
        <taxon>Tracheophyta</taxon>
        <taxon>Spermatophyta</taxon>
        <taxon>Magnoliopsida</taxon>
        <taxon>eudicotyledons</taxon>
        <taxon>Gunneridae</taxon>
        <taxon>Pentapetalae</taxon>
        <taxon>asterids</taxon>
        <taxon>Ericales</taxon>
        <taxon>Ericaceae</taxon>
        <taxon>Ericoideae</taxon>
        <taxon>Rhodoreae</taxon>
        <taxon>Rhododendron</taxon>
    </lineage>
</organism>
<reference evidence="2" key="1">
    <citation type="submission" date="2020-08" db="EMBL/GenBank/DDBJ databases">
        <title>Plant Genome Project.</title>
        <authorList>
            <person name="Zhang R.-G."/>
        </authorList>
    </citation>
    <scope>NUCLEOTIDE SEQUENCE</scope>
    <source>
        <strain evidence="2">WSP0</strain>
        <tissue evidence="2">Leaf</tissue>
    </source>
</reference>
<sequence length="51" mass="5522">MCFASSCSCCCLSLLFSALSFSLSEFGGNRRARTASLCILRQKAILELKAI</sequence>
<protein>
    <submittedName>
        <fullName evidence="2">Uncharacterized protein</fullName>
    </submittedName>
</protein>
<gene>
    <name evidence="2" type="ORF">RHGRI_032931</name>
</gene>
<feature type="signal peptide" evidence="1">
    <location>
        <begin position="1"/>
        <end position="24"/>
    </location>
</feature>
<evidence type="ECO:0000256" key="1">
    <source>
        <dbReference type="SAM" id="SignalP"/>
    </source>
</evidence>
<evidence type="ECO:0000313" key="2">
    <source>
        <dbReference type="EMBL" id="KAG5526825.1"/>
    </source>
</evidence>
<feature type="chain" id="PRO_5043764568" evidence="1">
    <location>
        <begin position="25"/>
        <end position="51"/>
    </location>
</feature>
<name>A0AAV6IFY6_9ERIC</name>
<dbReference type="Proteomes" id="UP000823749">
    <property type="component" value="Chromosome 11"/>
</dbReference>
<evidence type="ECO:0000313" key="3">
    <source>
        <dbReference type="Proteomes" id="UP000823749"/>
    </source>
</evidence>
<dbReference type="EMBL" id="JACTNZ010000011">
    <property type="protein sequence ID" value="KAG5526825.1"/>
    <property type="molecule type" value="Genomic_DNA"/>
</dbReference>
<comment type="caution">
    <text evidence="2">The sequence shown here is derived from an EMBL/GenBank/DDBJ whole genome shotgun (WGS) entry which is preliminary data.</text>
</comment>
<dbReference type="AlphaFoldDB" id="A0AAV6IFY6"/>
<proteinExistence type="predicted"/>
<keyword evidence="3" id="KW-1185">Reference proteome</keyword>
<keyword evidence="1" id="KW-0732">Signal</keyword>
<accession>A0AAV6IFY6</accession>